<dbReference type="PATRIC" id="fig|1423774.3.peg.1275"/>
<dbReference type="STRING" id="1423774.FD31_GL001228"/>
<keyword evidence="2" id="KW-1185">Reference proteome</keyword>
<comment type="caution">
    <text evidence="1">The sequence shown here is derived from an EMBL/GenBank/DDBJ whole genome shotgun (WGS) entry which is preliminary data.</text>
</comment>
<gene>
    <name evidence="1" type="ORF">FD31_GL001228</name>
</gene>
<sequence>MRIIVVGNSGTGKSTLSKKIARITDYPLLHLDSLWHTTDYSDDAKQWFDQQQVLFMNQKNWIIDGNYSRTMDIRISQADIIILLRVSKIKSLCRVLKRSLLWRIDKRSRDDMPEQFNEHLDSDYFEFLKMIFSYDGDRLLGLIEKYQKPDTQLLVITNNRAKRRLLKSL</sequence>
<evidence type="ECO:0000313" key="1">
    <source>
        <dbReference type="EMBL" id="KRM15375.1"/>
    </source>
</evidence>
<dbReference type="AlphaFoldDB" id="A0A0R1WC93"/>
<accession>A0A0R1WC93</accession>
<dbReference type="InterPro" id="IPR052922">
    <property type="entry name" value="Cytidylate_Kinase-2"/>
</dbReference>
<dbReference type="Gene3D" id="3.40.50.300">
    <property type="entry name" value="P-loop containing nucleotide triphosphate hydrolases"/>
    <property type="match status" value="1"/>
</dbReference>
<dbReference type="EMBL" id="AZFV01000023">
    <property type="protein sequence ID" value="KRM15375.1"/>
    <property type="molecule type" value="Genomic_DNA"/>
</dbReference>
<dbReference type="RefSeq" id="WP_057892644.1">
    <property type="nucleotide sequence ID" value="NZ_AZFV01000023.1"/>
</dbReference>
<proteinExistence type="predicted"/>
<evidence type="ECO:0000313" key="2">
    <source>
        <dbReference type="Proteomes" id="UP000051302"/>
    </source>
</evidence>
<dbReference type="InterPro" id="IPR027417">
    <property type="entry name" value="P-loop_NTPase"/>
</dbReference>
<dbReference type="PANTHER" id="PTHR37816:SF3">
    <property type="entry name" value="MODULATES DNA TOPOLOGY"/>
    <property type="match status" value="1"/>
</dbReference>
<protein>
    <submittedName>
        <fullName evidence="1">DNA topology modulation protein</fullName>
    </submittedName>
</protein>
<dbReference type="SUPFAM" id="SSF52540">
    <property type="entry name" value="P-loop containing nucleoside triphosphate hydrolases"/>
    <property type="match status" value="1"/>
</dbReference>
<reference evidence="1 2" key="1">
    <citation type="journal article" date="2015" name="Genome Announc.">
        <title>Expanding the biotechnology potential of lactobacilli through comparative genomics of 213 strains and associated genera.</title>
        <authorList>
            <person name="Sun Z."/>
            <person name="Harris H.M."/>
            <person name="McCann A."/>
            <person name="Guo C."/>
            <person name="Argimon S."/>
            <person name="Zhang W."/>
            <person name="Yang X."/>
            <person name="Jeffery I.B."/>
            <person name="Cooney J.C."/>
            <person name="Kagawa T.F."/>
            <person name="Liu W."/>
            <person name="Song Y."/>
            <person name="Salvetti E."/>
            <person name="Wrobel A."/>
            <person name="Rasinkangas P."/>
            <person name="Parkhill J."/>
            <person name="Rea M.C."/>
            <person name="O'Sullivan O."/>
            <person name="Ritari J."/>
            <person name="Douillard F.P."/>
            <person name="Paul Ross R."/>
            <person name="Yang R."/>
            <person name="Briner A.E."/>
            <person name="Felis G.E."/>
            <person name="de Vos W.M."/>
            <person name="Barrangou R."/>
            <person name="Klaenhammer T.R."/>
            <person name="Caufield P.W."/>
            <person name="Cui Y."/>
            <person name="Zhang H."/>
            <person name="O'Toole P.W."/>
        </authorList>
    </citation>
    <scope>NUCLEOTIDE SEQUENCE [LARGE SCALE GENOMIC DNA]</scope>
    <source>
        <strain evidence="1 2">DSM 16982</strain>
    </source>
</reference>
<name>A0A0R1WC93_9LACO</name>
<dbReference type="Proteomes" id="UP000051302">
    <property type="component" value="Unassembled WGS sequence"/>
</dbReference>
<organism evidence="1 2">
    <name type="scientific">Companilactobacillus nantensis DSM 16982</name>
    <dbReference type="NCBI Taxonomy" id="1423774"/>
    <lineage>
        <taxon>Bacteria</taxon>
        <taxon>Bacillati</taxon>
        <taxon>Bacillota</taxon>
        <taxon>Bacilli</taxon>
        <taxon>Lactobacillales</taxon>
        <taxon>Lactobacillaceae</taxon>
        <taxon>Companilactobacillus</taxon>
    </lineage>
</organism>
<dbReference type="PANTHER" id="PTHR37816">
    <property type="entry name" value="YALI0E33011P"/>
    <property type="match status" value="1"/>
</dbReference>